<reference evidence="3" key="1">
    <citation type="submission" date="2023-06" db="EMBL/GenBank/DDBJ databases">
        <authorList>
            <consortium name="Lawrence Berkeley National Laboratory"/>
            <person name="Ahrendt S."/>
            <person name="Sahu N."/>
            <person name="Indic B."/>
            <person name="Wong-Bajracharya J."/>
            <person name="Merenyi Z."/>
            <person name="Ke H.-M."/>
            <person name="Monk M."/>
            <person name="Kocsube S."/>
            <person name="Drula E."/>
            <person name="Lipzen A."/>
            <person name="Balint B."/>
            <person name="Henrissat B."/>
            <person name="Andreopoulos B."/>
            <person name="Martin F.M."/>
            <person name="Harder C.B."/>
            <person name="Rigling D."/>
            <person name="Ford K.L."/>
            <person name="Foster G.D."/>
            <person name="Pangilinan J."/>
            <person name="Papanicolaou A."/>
            <person name="Barry K."/>
            <person name="LaButti K."/>
            <person name="Viragh M."/>
            <person name="Koriabine M."/>
            <person name="Yan M."/>
            <person name="Riley R."/>
            <person name="Champramary S."/>
            <person name="Plett K.L."/>
            <person name="Tsai I.J."/>
            <person name="Slot J."/>
            <person name="Sipos G."/>
            <person name="Plett J."/>
            <person name="Nagy L.G."/>
            <person name="Grigoriev I.V."/>
        </authorList>
    </citation>
    <scope>NUCLEOTIDE SEQUENCE</scope>
    <source>
        <strain evidence="3">HWK02</strain>
    </source>
</reference>
<feature type="compositionally biased region" description="Basic and acidic residues" evidence="2">
    <location>
        <begin position="545"/>
        <end position="559"/>
    </location>
</feature>
<name>A0AA39UPC2_9AGAR</name>
<feature type="region of interest" description="Disordered" evidence="2">
    <location>
        <begin position="20"/>
        <end position="41"/>
    </location>
</feature>
<gene>
    <name evidence="3" type="ORF">EDD18DRAFT_1105088</name>
</gene>
<proteinExistence type="predicted"/>
<accession>A0AA39UPC2</accession>
<feature type="region of interest" description="Disordered" evidence="2">
    <location>
        <begin position="534"/>
        <end position="570"/>
    </location>
</feature>
<feature type="region of interest" description="Disordered" evidence="2">
    <location>
        <begin position="126"/>
        <end position="145"/>
    </location>
</feature>
<evidence type="ECO:0000256" key="2">
    <source>
        <dbReference type="SAM" id="MobiDB-lite"/>
    </source>
</evidence>
<feature type="region of interest" description="Disordered" evidence="2">
    <location>
        <begin position="855"/>
        <end position="885"/>
    </location>
</feature>
<evidence type="ECO:0000313" key="3">
    <source>
        <dbReference type="EMBL" id="KAK0496738.1"/>
    </source>
</evidence>
<dbReference type="AlphaFoldDB" id="A0AA39UPC2"/>
<sequence length="885" mass="98076">MLRFIFSLFHSSLDSIEIDNDGSDASSKPAQPDLQRADDRMPADGICSGAFQSAMMETLTAYNDDAHTQLAACPPLQYVSLVYAVGEIVREWYTVRQLEADGRFSLRGRILGRGVGMDVDFGVGRERSQQRNSPRGSTMVGDQREHCSSGACARTKLAAHDGSPRRGPPITGVDAVAKELSDKLSLTEDALLERTTQLVEANMGLAKAKHAAEGAHALATRIRGREEEGKIRERDLEKQLREVQEQNKMSDLVVSEYADYIRSLDGRTSMSLHLPPTTSLFEAKVGIHKLFDDVSSESEELHAEVEITLKYEAEIRNKKNNTIELANARDELKKLKLEDNSAAKMVSKYMCLVSLYQARQSLNLHRKFSQVVTNRLQASLLSMNERHTTTVNTLSTQIAVMSSQLEQSRADTEKLRQALDEVGGDIMREAFGHRREVSLRIRMVAREESTEEWLRRWTLRAEEGIERGDDASTLLEKMLRDAHGFTADLNGSSESMGRIVVAESAVEMLVKELRIQTARKLELEKLAVLPSIPVHQKNLPEPPPSEEKKENQEEAKPAPETEASEDQPEVISIHQPSPRLLSQPTSIFDELAISSSSSSSSTLVTSDPVPFPPKEQSSLLAELTQVSRRYDDMQRAFRDCHHALQELQNQLSATNSSQVLHTAAERLSDYAEDARVELEIRIADEDLLVHGFETILTVPGALDDKSGDSPTLEEVEAQIDAFISGSDPAVKKTQQNLSQKLDDIQHDIAAIKRAIHDPDLLSPIPPSPSSGWISWASRPSSPSATTFGNVMTNPKLRQAQSMNFPTRKDPYANLGLRVSMPLSPPVSSVSVENWGPRPRTLSALYSLGLARNASGTLGSGFIPPTPRENHVNEETEDEEDEDDVE</sequence>
<feature type="coiled-coil region" evidence="1">
    <location>
        <begin position="318"/>
        <end position="345"/>
    </location>
</feature>
<comment type="caution">
    <text evidence="3">The sequence shown here is derived from an EMBL/GenBank/DDBJ whole genome shotgun (WGS) entry which is preliminary data.</text>
</comment>
<evidence type="ECO:0000313" key="4">
    <source>
        <dbReference type="Proteomes" id="UP001175228"/>
    </source>
</evidence>
<feature type="compositionally biased region" description="Acidic residues" evidence="2">
    <location>
        <begin position="874"/>
        <end position="885"/>
    </location>
</feature>
<keyword evidence="4" id="KW-1185">Reference proteome</keyword>
<dbReference type="Proteomes" id="UP001175228">
    <property type="component" value="Unassembled WGS sequence"/>
</dbReference>
<evidence type="ECO:0000256" key="1">
    <source>
        <dbReference type="SAM" id="Coils"/>
    </source>
</evidence>
<keyword evidence="1" id="KW-0175">Coiled coil</keyword>
<dbReference type="EMBL" id="JAUEPU010000014">
    <property type="protein sequence ID" value="KAK0496738.1"/>
    <property type="molecule type" value="Genomic_DNA"/>
</dbReference>
<protein>
    <submittedName>
        <fullName evidence="3">Uncharacterized protein</fullName>
    </submittedName>
</protein>
<organism evidence="3 4">
    <name type="scientific">Armillaria luteobubalina</name>
    <dbReference type="NCBI Taxonomy" id="153913"/>
    <lineage>
        <taxon>Eukaryota</taxon>
        <taxon>Fungi</taxon>
        <taxon>Dikarya</taxon>
        <taxon>Basidiomycota</taxon>
        <taxon>Agaricomycotina</taxon>
        <taxon>Agaricomycetes</taxon>
        <taxon>Agaricomycetidae</taxon>
        <taxon>Agaricales</taxon>
        <taxon>Marasmiineae</taxon>
        <taxon>Physalacriaceae</taxon>
        <taxon>Armillaria</taxon>
    </lineage>
</organism>